<sequence>MVKEGDAESAEINASKAESLLVVDSHASVDQPITSVPEAVRKDKKKCRLSLTLPREDIEEDITAFEALSGGKRLRRPRKR</sequence>
<comment type="caution">
    <text evidence="1">The sequence shown here is derived from an EMBL/GenBank/DDBJ whole genome shotgun (WGS) entry which is preliminary data.</text>
</comment>
<protein>
    <submittedName>
        <fullName evidence="1">Uncharacterized protein</fullName>
    </submittedName>
</protein>
<name>A0ABR2G3Y4_9ROSI</name>
<proteinExistence type="predicted"/>
<evidence type="ECO:0000313" key="1">
    <source>
        <dbReference type="EMBL" id="KAK8593766.1"/>
    </source>
</evidence>
<dbReference type="EMBL" id="JBBPBM010000003">
    <property type="protein sequence ID" value="KAK8593766.1"/>
    <property type="molecule type" value="Genomic_DNA"/>
</dbReference>
<organism evidence="1 2">
    <name type="scientific">Hibiscus sabdariffa</name>
    <name type="common">roselle</name>
    <dbReference type="NCBI Taxonomy" id="183260"/>
    <lineage>
        <taxon>Eukaryota</taxon>
        <taxon>Viridiplantae</taxon>
        <taxon>Streptophyta</taxon>
        <taxon>Embryophyta</taxon>
        <taxon>Tracheophyta</taxon>
        <taxon>Spermatophyta</taxon>
        <taxon>Magnoliopsida</taxon>
        <taxon>eudicotyledons</taxon>
        <taxon>Gunneridae</taxon>
        <taxon>Pentapetalae</taxon>
        <taxon>rosids</taxon>
        <taxon>malvids</taxon>
        <taxon>Malvales</taxon>
        <taxon>Malvaceae</taxon>
        <taxon>Malvoideae</taxon>
        <taxon>Hibiscus</taxon>
    </lineage>
</organism>
<gene>
    <name evidence="1" type="ORF">V6N12_045840</name>
</gene>
<evidence type="ECO:0000313" key="2">
    <source>
        <dbReference type="Proteomes" id="UP001472677"/>
    </source>
</evidence>
<accession>A0ABR2G3Y4</accession>
<dbReference type="Proteomes" id="UP001472677">
    <property type="component" value="Unassembled WGS sequence"/>
</dbReference>
<reference evidence="1 2" key="1">
    <citation type="journal article" date="2024" name="G3 (Bethesda)">
        <title>Genome assembly of Hibiscus sabdariffa L. provides insights into metabolisms of medicinal natural products.</title>
        <authorList>
            <person name="Kim T."/>
        </authorList>
    </citation>
    <scope>NUCLEOTIDE SEQUENCE [LARGE SCALE GENOMIC DNA]</scope>
    <source>
        <strain evidence="1">TK-2024</strain>
        <tissue evidence="1">Old leaves</tissue>
    </source>
</reference>
<keyword evidence="2" id="KW-1185">Reference proteome</keyword>